<dbReference type="EMBL" id="CP163432">
    <property type="protein sequence ID" value="XDQ15869.1"/>
    <property type="molecule type" value="Genomic_DNA"/>
</dbReference>
<accession>A0AB39NC95</accession>
<proteinExistence type="predicted"/>
<dbReference type="InterPro" id="IPR011010">
    <property type="entry name" value="DNA_brk_join_enz"/>
</dbReference>
<evidence type="ECO:0000256" key="1">
    <source>
        <dbReference type="ARBA" id="ARBA00023172"/>
    </source>
</evidence>
<evidence type="ECO:0000259" key="2">
    <source>
        <dbReference type="PROSITE" id="PS51898"/>
    </source>
</evidence>
<dbReference type="Gene3D" id="1.10.443.10">
    <property type="entry name" value="Intergrase catalytic core"/>
    <property type="match status" value="1"/>
</dbReference>
<dbReference type="Pfam" id="PF00589">
    <property type="entry name" value="Phage_integrase"/>
    <property type="match status" value="1"/>
</dbReference>
<evidence type="ECO:0000313" key="3">
    <source>
        <dbReference type="EMBL" id="XDQ15869.1"/>
    </source>
</evidence>
<gene>
    <name evidence="3" type="ORF">AB5J55_42855</name>
</gene>
<reference evidence="3" key="1">
    <citation type="submission" date="2024-07" db="EMBL/GenBank/DDBJ databases">
        <authorList>
            <person name="Yu S.T."/>
        </authorList>
    </citation>
    <scope>NUCLEOTIDE SEQUENCE</scope>
    <source>
        <strain evidence="3">R11</strain>
    </source>
</reference>
<name>A0AB39NC95_9ACTN</name>
<dbReference type="GO" id="GO:0015074">
    <property type="term" value="P:DNA integration"/>
    <property type="evidence" value="ECO:0007669"/>
    <property type="project" value="InterPro"/>
</dbReference>
<dbReference type="GO" id="GO:0006310">
    <property type="term" value="P:DNA recombination"/>
    <property type="evidence" value="ECO:0007669"/>
    <property type="project" value="UniProtKB-KW"/>
</dbReference>
<dbReference type="SUPFAM" id="SSF56349">
    <property type="entry name" value="DNA breaking-rejoining enzymes"/>
    <property type="match status" value="1"/>
</dbReference>
<keyword evidence="1" id="KW-0233">DNA recombination</keyword>
<sequence>MTTAPLPEDTGGRWCSPIDLKRYERSPGLSEADLHAIRRLDLRNLRRLRYHDPDAPQWAALSRLLHPLQDVNVGFDTPPTMHMRRAMNDAVAVLLLRCADSGRSYWEWTRPRVIADDVWAKLLGAGLNLQSHDLPRGKAGLTYPLELVRAVTLTWLFAGQRSNEIARLRLGCIRWQYDGAPVAGNAMQVLARDAICLLDVPAHKTGTAFTKPVDPLLGQAINAWEALRPAQPKRTDRRTGEQVDLLFSYRARAVSSSYINSTITPMLCRKAGVPDAEVRGSITSHRARSTIASQPYNAKEPMTLFELQAWLGHRSPESTQHYAKISPSTLTKAYKDAGYFARNVRTIEVLVDREAVESGAAAAGEPWQHYDLGHGFCSYTFFEQCPHRMACARCDFYTPKDSSKGQLLEAKDNLHRMLASIPLTDEEQAAVADGRAAIDRLLKRLADVPTPSGATPRQLLPIVELPPS</sequence>
<dbReference type="AlphaFoldDB" id="A0AB39NC95"/>
<organism evidence="3">
    <name type="scientific">Streptomyces sp. R11</name>
    <dbReference type="NCBI Taxonomy" id="3238625"/>
    <lineage>
        <taxon>Bacteria</taxon>
        <taxon>Bacillati</taxon>
        <taxon>Actinomycetota</taxon>
        <taxon>Actinomycetes</taxon>
        <taxon>Kitasatosporales</taxon>
        <taxon>Streptomycetaceae</taxon>
        <taxon>Streptomyces</taxon>
    </lineage>
</organism>
<dbReference type="InterPro" id="IPR013762">
    <property type="entry name" value="Integrase-like_cat_sf"/>
</dbReference>
<dbReference type="GO" id="GO:0003677">
    <property type="term" value="F:DNA binding"/>
    <property type="evidence" value="ECO:0007669"/>
    <property type="project" value="InterPro"/>
</dbReference>
<protein>
    <submittedName>
        <fullName evidence="3">Tyrosine-type recombinase/integrase</fullName>
    </submittedName>
</protein>
<dbReference type="PROSITE" id="PS51898">
    <property type="entry name" value="TYR_RECOMBINASE"/>
    <property type="match status" value="1"/>
</dbReference>
<dbReference type="RefSeq" id="WP_369275795.1">
    <property type="nucleotide sequence ID" value="NZ_CP163432.1"/>
</dbReference>
<feature type="domain" description="Tyr recombinase" evidence="2">
    <location>
        <begin position="109"/>
        <end position="335"/>
    </location>
</feature>
<dbReference type="InterPro" id="IPR002104">
    <property type="entry name" value="Integrase_catalytic"/>
</dbReference>